<evidence type="ECO:0000256" key="1">
    <source>
        <dbReference type="SAM" id="MobiDB-lite"/>
    </source>
</evidence>
<feature type="region of interest" description="Disordered" evidence="1">
    <location>
        <begin position="269"/>
        <end position="289"/>
    </location>
</feature>
<comment type="caution">
    <text evidence="2">The sequence shown here is derived from an EMBL/GenBank/DDBJ whole genome shotgun (WGS) entry which is preliminary data.</text>
</comment>
<evidence type="ECO:0000313" key="3">
    <source>
        <dbReference type="Proteomes" id="UP000245119"/>
    </source>
</evidence>
<evidence type="ECO:0000313" key="2">
    <source>
        <dbReference type="EMBL" id="PVD32786.1"/>
    </source>
</evidence>
<feature type="compositionally biased region" description="Basic and acidic residues" evidence="1">
    <location>
        <begin position="269"/>
        <end position="287"/>
    </location>
</feature>
<gene>
    <name evidence="2" type="ORF">C0Q70_08232</name>
</gene>
<feature type="compositionally biased region" description="Basic and acidic residues" evidence="1">
    <location>
        <begin position="129"/>
        <end position="157"/>
    </location>
</feature>
<sequence>MSARQSSSEADSPSAHVQSSTAKTGKQSTGGSPPNTRQGGQATPQRQPSLGGNSTQSRPATRREDAELSPRNSLKETGPAISRHSSSRIKNRASDGVDPASETTSAAESKRGLDDVEKLSQAARSRSSTHREKDRIKDKHSNPEVNEEKDKEDEKSASDAAFNSDVLGIERYSSCSRVDAAGARAVLDFGPEVCSCFPSRSSHTVPSMLYDQVHCLHCHVTGHAHVGVFHFDDNWDANVRNVKSTDRHPPTKKYISGYPYFQLSEFQEDDHSAGKEKSHNTTTERSRAGQRATDECYIFDITPDFGRRLDQWNARKELTRQRTRDTKKTKGDNY</sequence>
<dbReference type="OrthoDB" id="6123533at2759"/>
<reference evidence="2 3" key="1">
    <citation type="submission" date="2018-04" db="EMBL/GenBank/DDBJ databases">
        <title>The genome of golden apple snail Pomacea canaliculata provides insight into stress tolerance and invasive adaptation.</title>
        <authorList>
            <person name="Liu C."/>
            <person name="Liu B."/>
            <person name="Ren Y."/>
            <person name="Zhang Y."/>
            <person name="Wang H."/>
            <person name="Li S."/>
            <person name="Jiang F."/>
            <person name="Yin L."/>
            <person name="Zhang G."/>
            <person name="Qian W."/>
            <person name="Fan W."/>
        </authorList>
    </citation>
    <scope>NUCLEOTIDE SEQUENCE [LARGE SCALE GENOMIC DNA]</scope>
    <source>
        <strain evidence="2">SZHN2017</strain>
        <tissue evidence="2">Muscle</tissue>
    </source>
</reference>
<organism evidence="2 3">
    <name type="scientific">Pomacea canaliculata</name>
    <name type="common">Golden apple snail</name>
    <dbReference type="NCBI Taxonomy" id="400727"/>
    <lineage>
        <taxon>Eukaryota</taxon>
        <taxon>Metazoa</taxon>
        <taxon>Spiralia</taxon>
        <taxon>Lophotrochozoa</taxon>
        <taxon>Mollusca</taxon>
        <taxon>Gastropoda</taxon>
        <taxon>Caenogastropoda</taxon>
        <taxon>Architaenioglossa</taxon>
        <taxon>Ampullarioidea</taxon>
        <taxon>Ampullariidae</taxon>
        <taxon>Pomacea</taxon>
    </lineage>
</organism>
<feature type="region of interest" description="Disordered" evidence="1">
    <location>
        <begin position="1"/>
        <end position="159"/>
    </location>
</feature>
<accession>A0A2T7PH90</accession>
<protein>
    <submittedName>
        <fullName evidence="2">Uncharacterized protein</fullName>
    </submittedName>
</protein>
<keyword evidence="3" id="KW-1185">Reference proteome</keyword>
<dbReference type="AlphaFoldDB" id="A0A2T7PH90"/>
<name>A0A2T7PH90_POMCA</name>
<proteinExistence type="predicted"/>
<feature type="compositionally biased region" description="Polar residues" evidence="1">
    <location>
        <begin position="1"/>
        <end position="59"/>
    </location>
</feature>
<feature type="compositionally biased region" description="Basic and acidic residues" evidence="1">
    <location>
        <begin position="108"/>
        <end position="118"/>
    </location>
</feature>
<dbReference type="EMBL" id="PZQS01000004">
    <property type="protein sequence ID" value="PVD32786.1"/>
    <property type="molecule type" value="Genomic_DNA"/>
</dbReference>
<dbReference type="Proteomes" id="UP000245119">
    <property type="component" value="Linkage Group LG4"/>
</dbReference>